<dbReference type="RefSeq" id="XP_003022205.1">
    <property type="nucleotide sequence ID" value="XM_003022159.1"/>
</dbReference>
<dbReference type="GeneID" id="9579090"/>
<proteinExistence type="predicted"/>
<keyword evidence="2" id="KW-1133">Transmembrane helix</keyword>
<evidence type="ECO:0000313" key="4">
    <source>
        <dbReference type="Proteomes" id="UP000008383"/>
    </source>
</evidence>
<name>D4D995_TRIVH</name>
<feature type="transmembrane region" description="Helical" evidence="2">
    <location>
        <begin position="34"/>
        <end position="51"/>
    </location>
</feature>
<dbReference type="AlphaFoldDB" id="D4D995"/>
<comment type="caution">
    <text evidence="3">The sequence shown here is derived from an EMBL/GenBank/DDBJ whole genome shotgun (WGS) entry which is preliminary data.</text>
</comment>
<dbReference type="Proteomes" id="UP000008383">
    <property type="component" value="Unassembled WGS sequence"/>
</dbReference>
<gene>
    <name evidence="3" type="ORF">TRV_03686</name>
</gene>
<keyword evidence="2" id="KW-0812">Transmembrane</keyword>
<evidence type="ECO:0000256" key="2">
    <source>
        <dbReference type="SAM" id="Phobius"/>
    </source>
</evidence>
<protein>
    <submittedName>
        <fullName evidence="3">Uncharacterized protein</fullName>
    </submittedName>
</protein>
<keyword evidence="4" id="KW-1185">Reference proteome</keyword>
<dbReference type="KEGG" id="tve:TRV_03686"/>
<dbReference type="HOGENOM" id="CLU_2428654_0_0_1"/>
<organism evidence="3 4">
    <name type="scientific">Trichophyton verrucosum (strain HKI 0517)</name>
    <dbReference type="NCBI Taxonomy" id="663202"/>
    <lineage>
        <taxon>Eukaryota</taxon>
        <taxon>Fungi</taxon>
        <taxon>Dikarya</taxon>
        <taxon>Ascomycota</taxon>
        <taxon>Pezizomycotina</taxon>
        <taxon>Eurotiomycetes</taxon>
        <taxon>Eurotiomycetidae</taxon>
        <taxon>Onygenales</taxon>
        <taxon>Arthrodermataceae</taxon>
        <taxon>Trichophyton</taxon>
    </lineage>
</organism>
<reference evidence="4" key="1">
    <citation type="journal article" date="2011" name="Genome Biol.">
        <title>Comparative and functional genomics provide insights into the pathogenicity of dermatophytic fungi.</title>
        <authorList>
            <person name="Burmester A."/>
            <person name="Shelest E."/>
            <person name="Gloeckner G."/>
            <person name="Heddergott C."/>
            <person name="Schindler S."/>
            <person name="Staib P."/>
            <person name="Heidel A."/>
            <person name="Felder M."/>
            <person name="Petzold A."/>
            <person name="Szafranski K."/>
            <person name="Feuermann M."/>
            <person name="Pedruzzi I."/>
            <person name="Priebe S."/>
            <person name="Groth M."/>
            <person name="Winkler R."/>
            <person name="Li W."/>
            <person name="Kniemeyer O."/>
            <person name="Schroeckh V."/>
            <person name="Hertweck C."/>
            <person name="Hube B."/>
            <person name="White T.C."/>
            <person name="Platzer M."/>
            <person name="Guthke R."/>
            <person name="Heitman J."/>
            <person name="Woestemeyer J."/>
            <person name="Zipfel P.F."/>
            <person name="Monod M."/>
            <person name="Brakhage A.A."/>
        </authorList>
    </citation>
    <scope>NUCLEOTIDE SEQUENCE [LARGE SCALE GENOMIC DNA]</scope>
    <source>
        <strain evidence="4">HKI 0517</strain>
    </source>
</reference>
<evidence type="ECO:0000256" key="1">
    <source>
        <dbReference type="SAM" id="MobiDB-lite"/>
    </source>
</evidence>
<evidence type="ECO:0000313" key="3">
    <source>
        <dbReference type="EMBL" id="EFE41587.1"/>
    </source>
</evidence>
<accession>D4D995</accession>
<sequence length="91" mass="10380">MLSVTFFLSSHSAFTLIASHDKKNFLIPLFRHPLLFLLLSYFLCFTTYVLPPRLPHTTSLPPANRHHNPEKNHSSPLRPSLFILYHGPTGA</sequence>
<keyword evidence="2" id="KW-0472">Membrane</keyword>
<dbReference type="EMBL" id="ACYE01000188">
    <property type="protein sequence ID" value="EFE41587.1"/>
    <property type="molecule type" value="Genomic_DNA"/>
</dbReference>
<feature type="region of interest" description="Disordered" evidence="1">
    <location>
        <begin position="59"/>
        <end position="81"/>
    </location>
</feature>